<evidence type="ECO:0000313" key="1">
    <source>
        <dbReference type="EMBL" id="KKM94622.1"/>
    </source>
</evidence>
<protein>
    <submittedName>
        <fullName evidence="1">Uncharacterized protein</fullName>
    </submittedName>
</protein>
<accession>A0A0F9PN64</accession>
<gene>
    <name evidence="1" type="ORF">LCGC14_1196650</name>
</gene>
<name>A0A0F9PN64_9ZZZZ</name>
<comment type="caution">
    <text evidence="1">The sequence shown here is derived from an EMBL/GenBank/DDBJ whole genome shotgun (WGS) entry which is preliminary data.</text>
</comment>
<proteinExistence type="predicted"/>
<dbReference type="AlphaFoldDB" id="A0A0F9PN64"/>
<reference evidence="1" key="1">
    <citation type="journal article" date="2015" name="Nature">
        <title>Complex archaea that bridge the gap between prokaryotes and eukaryotes.</title>
        <authorList>
            <person name="Spang A."/>
            <person name="Saw J.H."/>
            <person name="Jorgensen S.L."/>
            <person name="Zaremba-Niedzwiedzka K."/>
            <person name="Martijn J."/>
            <person name="Lind A.E."/>
            <person name="van Eijk R."/>
            <person name="Schleper C."/>
            <person name="Guy L."/>
            <person name="Ettema T.J."/>
        </authorList>
    </citation>
    <scope>NUCLEOTIDE SEQUENCE</scope>
</reference>
<organism evidence="1">
    <name type="scientific">marine sediment metagenome</name>
    <dbReference type="NCBI Taxonomy" id="412755"/>
    <lineage>
        <taxon>unclassified sequences</taxon>
        <taxon>metagenomes</taxon>
        <taxon>ecological metagenomes</taxon>
    </lineage>
</organism>
<sequence length="129" mass="15148">MTNTEKRLVGLRNRVALQFGEDMAQEMVIRMILNPGLTDLQVITKAKWLFRNRVKSESRYVLMDDEELGKLWNCNDTNRIHAGIELRRLMNKHQRIAKLVKVMLGRSVLSRVRVCVIRSLNRDQEQESL</sequence>
<dbReference type="EMBL" id="LAZR01006116">
    <property type="protein sequence ID" value="KKM94622.1"/>
    <property type="molecule type" value="Genomic_DNA"/>
</dbReference>